<name>H1LDY6_9LACO</name>
<comment type="caution">
    <text evidence="1">The sequence shown here is derived from an EMBL/GenBank/DDBJ whole genome shotgun (WGS) entry which is preliminary data.</text>
</comment>
<protein>
    <submittedName>
        <fullName evidence="1">Uncharacterized protein</fullName>
    </submittedName>
</protein>
<organism evidence="1 2">
    <name type="scientific">Lentilactobacillus kisonensis F0435</name>
    <dbReference type="NCBI Taxonomy" id="797516"/>
    <lineage>
        <taxon>Bacteria</taxon>
        <taxon>Bacillati</taxon>
        <taxon>Bacillota</taxon>
        <taxon>Bacilli</taxon>
        <taxon>Lactobacillales</taxon>
        <taxon>Lactobacillaceae</taxon>
        <taxon>Lentilactobacillus</taxon>
    </lineage>
</organism>
<evidence type="ECO:0000313" key="1">
    <source>
        <dbReference type="EMBL" id="EHO52898.1"/>
    </source>
</evidence>
<dbReference type="Proteomes" id="UP000005025">
    <property type="component" value="Unassembled WGS sequence"/>
</dbReference>
<sequence length="51" mass="5718">MRLAFFIIRKAVAKPTAAWDSINKLMATPIIQMSFPKFCASSSPHFYVGKV</sequence>
<dbReference type="HOGENOM" id="CLU_3100180_0_0_9"/>
<accession>H1LDY6</accession>
<dbReference type="STRING" id="797516.HMPREF9104_00812"/>
<dbReference type="EMBL" id="AGRJ01000083">
    <property type="protein sequence ID" value="EHO52898.1"/>
    <property type="molecule type" value="Genomic_DNA"/>
</dbReference>
<dbReference type="PATRIC" id="fig|797516.3.peg.726"/>
<reference evidence="1 2" key="1">
    <citation type="submission" date="2011-09" db="EMBL/GenBank/DDBJ databases">
        <authorList>
            <person name="Weinstock G."/>
            <person name="Sodergren E."/>
            <person name="Clifton S."/>
            <person name="Fulton L."/>
            <person name="Fulton B."/>
            <person name="Courtney L."/>
            <person name="Fronick C."/>
            <person name="Harrison M."/>
            <person name="Strong C."/>
            <person name="Farmer C."/>
            <person name="Delahaunty K."/>
            <person name="Markovic C."/>
            <person name="Hall O."/>
            <person name="Minx P."/>
            <person name="Tomlinson C."/>
            <person name="Mitreva M."/>
            <person name="Hou S."/>
            <person name="Chen J."/>
            <person name="Wollam A."/>
            <person name="Pepin K.H."/>
            <person name="Johnson M."/>
            <person name="Bhonagiri V."/>
            <person name="Zhang X."/>
            <person name="Suruliraj S."/>
            <person name="Warren W."/>
            <person name="Chinwalla A."/>
            <person name="Mardis E.R."/>
            <person name="Wilson R.K."/>
        </authorList>
    </citation>
    <scope>NUCLEOTIDE SEQUENCE [LARGE SCALE GENOMIC DNA]</scope>
    <source>
        <strain evidence="1 2">F0435</strain>
    </source>
</reference>
<gene>
    <name evidence="1" type="ORF">HMPREF9104_00812</name>
</gene>
<dbReference type="AlphaFoldDB" id="H1LDY6"/>
<evidence type="ECO:0000313" key="2">
    <source>
        <dbReference type="Proteomes" id="UP000005025"/>
    </source>
</evidence>
<proteinExistence type="predicted"/>